<dbReference type="PROSITE" id="PS50076">
    <property type="entry name" value="DNAJ_2"/>
    <property type="match status" value="1"/>
</dbReference>
<dbReference type="Gene3D" id="1.10.287.110">
    <property type="entry name" value="DnaJ domain"/>
    <property type="match status" value="1"/>
</dbReference>
<dbReference type="InterPro" id="IPR036869">
    <property type="entry name" value="J_dom_sf"/>
</dbReference>
<evidence type="ECO:0000313" key="2">
    <source>
        <dbReference type="EMBL" id="KAK7696343.1"/>
    </source>
</evidence>
<feature type="domain" description="J" evidence="1">
    <location>
        <begin position="8"/>
        <end position="61"/>
    </location>
</feature>
<dbReference type="Pfam" id="PF00226">
    <property type="entry name" value="DnaJ"/>
    <property type="match status" value="1"/>
</dbReference>
<reference evidence="2 3" key="1">
    <citation type="submission" date="2022-09" db="EMBL/GenBank/DDBJ databases">
        <authorList>
            <person name="Palmer J.M."/>
        </authorList>
    </citation>
    <scope>NUCLEOTIDE SEQUENCE [LARGE SCALE GENOMIC DNA]</scope>
    <source>
        <strain evidence="2 3">DSM 7382</strain>
    </source>
</reference>
<dbReference type="AlphaFoldDB" id="A0AAW0GRZ1"/>
<gene>
    <name evidence="2" type="ORF">QCA50_000997</name>
</gene>
<name>A0AAW0GRZ1_9APHY</name>
<proteinExistence type="predicted"/>
<dbReference type="InterPro" id="IPR001623">
    <property type="entry name" value="DnaJ_domain"/>
</dbReference>
<sequence length="96" mass="11229">MGFDNERELYTLFGADPTWTDERILRVWRRMAAQAHPDKGGDPEYFKELNNAKDVLTNKVSMEMSRLQRHLPVQLQCRKPDIITIWPLFKGARGIV</sequence>
<keyword evidence="3" id="KW-1185">Reference proteome</keyword>
<dbReference type="SMART" id="SM00271">
    <property type="entry name" value="DnaJ"/>
    <property type="match status" value="1"/>
</dbReference>
<accession>A0AAW0GRZ1</accession>
<dbReference type="Proteomes" id="UP001385951">
    <property type="component" value="Unassembled WGS sequence"/>
</dbReference>
<dbReference type="EMBL" id="JASBNA010000001">
    <property type="protein sequence ID" value="KAK7696343.1"/>
    <property type="molecule type" value="Genomic_DNA"/>
</dbReference>
<organism evidence="2 3">
    <name type="scientific">Cerrena zonata</name>
    <dbReference type="NCBI Taxonomy" id="2478898"/>
    <lineage>
        <taxon>Eukaryota</taxon>
        <taxon>Fungi</taxon>
        <taxon>Dikarya</taxon>
        <taxon>Basidiomycota</taxon>
        <taxon>Agaricomycotina</taxon>
        <taxon>Agaricomycetes</taxon>
        <taxon>Polyporales</taxon>
        <taxon>Cerrenaceae</taxon>
        <taxon>Cerrena</taxon>
    </lineage>
</organism>
<comment type="caution">
    <text evidence="2">The sequence shown here is derived from an EMBL/GenBank/DDBJ whole genome shotgun (WGS) entry which is preliminary data.</text>
</comment>
<protein>
    <recommendedName>
        <fullName evidence="1">J domain-containing protein</fullName>
    </recommendedName>
</protein>
<evidence type="ECO:0000313" key="3">
    <source>
        <dbReference type="Proteomes" id="UP001385951"/>
    </source>
</evidence>
<dbReference type="SUPFAM" id="SSF46565">
    <property type="entry name" value="Chaperone J-domain"/>
    <property type="match status" value="1"/>
</dbReference>
<evidence type="ECO:0000259" key="1">
    <source>
        <dbReference type="PROSITE" id="PS50076"/>
    </source>
</evidence>